<organism evidence="1 2">
    <name type="scientific">Phytophthora megakarya</name>
    <dbReference type="NCBI Taxonomy" id="4795"/>
    <lineage>
        <taxon>Eukaryota</taxon>
        <taxon>Sar</taxon>
        <taxon>Stramenopiles</taxon>
        <taxon>Oomycota</taxon>
        <taxon>Peronosporomycetes</taxon>
        <taxon>Peronosporales</taxon>
        <taxon>Peronosporaceae</taxon>
        <taxon>Phytophthora</taxon>
    </lineage>
</organism>
<comment type="caution">
    <text evidence="1">The sequence shown here is derived from an EMBL/GenBank/DDBJ whole genome shotgun (WGS) entry which is preliminary data.</text>
</comment>
<dbReference type="OrthoDB" id="128361at2759"/>
<gene>
    <name evidence="1" type="ORF">PHMEG_00031667</name>
</gene>
<proteinExistence type="predicted"/>
<keyword evidence="2" id="KW-1185">Reference proteome</keyword>
<evidence type="ECO:0000313" key="1">
    <source>
        <dbReference type="EMBL" id="OWY97733.1"/>
    </source>
</evidence>
<sequence length="208" mass="23410">LTNVVFHSYDYVKPGCKRRRGTRGVDYFNGEDELLVYVRSDKDLCARHGISNVVVRWKDPIGAGKCGKSLYSYTNIFTLFSSRSRQASGNAPTAGPKEGKNKECYRKATHQEGYFSSQEDESQEAHQKADCGGSCCTTSRACKVRQSLGRSECARYVMRVVVADSTLTNLERVANDGQQVEAPSRRRKAVVIIAWKIEDFNRMLTKLY</sequence>
<feature type="non-terminal residue" evidence="1">
    <location>
        <position position="1"/>
    </location>
</feature>
<evidence type="ECO:0000313" key="2">
    <source>
        <dbReference type="Proteomes" id="UP000198211"/>
    </source>
</evidence>
<name>A0A225UXN8_9STRA</name>
<dbReference type="EMBL" id="NBNE01010123">
    <property type="protein sequence ID" value="OWY97733.1"/>
    <property type="molecule type" value="Genomic_DNA"/>
</dbReference>
<accession>A0A225UXN8</accession>
<dbReference type="AlphaFoldDB" id="A0A225UXN8"/>
<dbReference type="Proteomes" id="UP000198211">
    <property type="component" value="Unassembled WGS sequence"/>
</dbReference>
<protein>
    <submittedName>
        <fullName evidence="1">Uncharacterized protein</fullName>
    </submittedName>
</protein>
<reference evidence="2" key="1">
    <citation type="submission" date="2017-03" db="EMBL/GenBank/DDBJ databases">
        <title>Phytopthora megakarya and P. palmivora, two closely related causual agents of cacao black pod achieved similar genome size and gene model numbers by different mechanisms.</title>
        <authorList>
            <person name="Ali S."/>
            <person name="Shao J."/>
            <person name="Larry D.J."/>
            <person name="Kronmiller B."/>
            <person name="Shen D."/>
            <person name="Strem M.D."/>
            <person name="Melnick R.L."/>
            <person name="Guiltinan M.J."/>
            <person name="Tyler B.M."/>
            <person name="Meinhardt L.W."/>
            <person name="Bailey B.A."/>
        </authorList>
    </citation>
    <scope>NUCLEOTIDE SEQUENCE [LARGE SCALE GENOMIC DNA]</scope>
    <source>
        <strain evidence="2">zdho120</strain>
    </source>
</reference>